<dbReference type="OrthoDB" id="1425928at2"/>
<evidence type="ECO:0000313" key="3">
    <source>
        <dbReference type="Proteomes" id="UP000198866"/>
    </source>
</evidence>
<dbReference type="EMBL" id="FNYE01000048">
    <property type="protein sequence ID" value="SEK10502.1"/>
    <property type="molecule type" value="Genomic_DNA"/>
</dbReference>
<dbReference type="InterPro" id="IPR007345">
    <property type="entry name" value="Polysacch_pyruvyl_Trfase"/>
</dbReference>
<reference evidence="3" key="1">
    <citation type="submission" date="2016-10" db="EMBL/GenBank/DDBJ databases">
        <authorList>
            <person name="Varghese N."/>
            <person name="Submissions S."/>
        </authorList>
    </citation>
    <scope>NUCLEOTIDE SEQUENCE [LARGE SCALE GENOMIC DNA]</scope>
    <source>
        <strain evidence="3">LMG 26031</strain>
    </source>
</reference>
<dbReference type="GO" id="GO:0016740">
    <property type="term" value="F:transferase activity"/>
    <property type="evidence" value="ECO:0007669"/>
    <property type="project" value="UniProtKB-KW"/>
</dbReference>
<proteinExistence type="predicted"/>
<gene>
    <name evidence="2" type="ORF">SAMN05192539_104823</name>
</gene>
<dbReference type="Pfam" id="PF04230">
    <property type="entry name" value="PS_pyruv_trans"/>
    <property type="match status" value="1"/>
</dbReference>
<dbReference type="AlphaFoldDB" id="A0A1H7EEK7"/>
<evidence type="ECO:0000259" key="1">
    <source>
        <dbReference type="Pfam" id="PF04230"/>
    </source>
</evidence>
<accession>A0A1H7EEK7</accession>
<keyword evidence="2" id="KW-0808">Transferase</keyword>
<keyword evidence="3" id="KW-1185">Reference proteome</keyword>
<name>A0A1H7EEK7_9BURK</name>
<feature type="domain" description="Polysaccharide pyruvyl transferase" evidence="1">
    <location>
        <begin position="147"/>
        <end position="336"/>
    </location>
</feature>
<dbReference type="Proteomes" id="UP000198866">
    <property type="component" value="Unassembled WGS sequence"/>
</dbReference>
<organism evidence="2 3">
    <name type="scientific">Paraburkholderia diazotrophica</name>
    <dbReference type="NCBI Taxonomy" id="667676"/>
    <lineage>
        <taxon>Bacteria</taxon>
        <taxon>Pseudomonadati</taxon>
        <taxon>Pseudomonadota</taxon>
        <taxon>Betaproteobacteria</taxon>
        <taxon>Burkholderiales</taxon>
        <taxon>Burkholderiaceae</taxon>
        <taxon>Paraburkholderia</taxon>
    </lineage>
</organism>
<protein>
    <submittedName>
        <fullName evidence="2">Polysaccharide pyruvyl transferase</fullName>
    </submittedName>
</protein>
<evidence type="ECO:0000313" key="2">
    <source>
        <dbReference type="EMBL" id="SEK10502.1"/>
    </source>
</evidence>
<dbReference type="STRING" id="667676.SAMN05192539_104823"/>
<dbReference type="RefSeq" id="WP_090873429.1">
    <property type="nucleotide sequence ID" value="NZ_FNYE01000048.1"/>
</dbReference>
<sequence>MRKSNDGSARKLSPVVLFGAFDRHNLGDMLFPHVVARMLGERDVRFAGLAARDLRAHGGHRVGALMQMHERAVDLIHVGGEILTCDAWEAAVMLQSPDDVQRLIASHQHDRDRLAWAHRVLGTRAHAPYVSSKEALPSAARVLFHGVGGVGLSGRDEALRSEVLTKLAAADDVTVRDAHTQAWLAQSGIEARLVPDCAVMVANLFGDTIRERASTPAIERIRSAAPNGYLAVQFSADFGDDATLAQIAAQLDRVAHTHGLAVVFFRAGAAPWHDDLSCFERTAARMHASSVHVFDSLNIWDICALIAHSRGYLGSSLHGRIVAMAFARPRINLLHDEDFVRPCKQTAFAETWEDPDSPKAVTVSGLADGVNDALSVDQKRLDQTAARLVTLYRDDFPTLASLLV</sequence>